<feature type="region of interest" description="Disordered" evidence="1">
    <location>
        <begin position="175"/>
        <end position="222"/>
    </location>
</feature>
<dbReference type="AlphaFoldDB" id="A0A8H3FG01"/>
<evidence type="ECO:0000313" key="3">
    <source>
        <dbReference type="Proteomes" id="UP000664534"/>
    </source>
</evidence>
<dbReference type="EMBL" id="CAJPDT010000036">
    <property type="protein sequence ID" value="CAF9924537.1"/>
    <property type="molecule type" value="Genomic_DNA"/>
</dbReference>
<accession>A0A8H3FG01</accession>
<name>A0A8H3FG01_9LECA</name>
<comment type="caution">
    <text evidence="2">The sequence shown here is derived from an EMBL/GenBank/DDBJ whole genome shotgun (WGS) entry which is preliminary data.</text>
</comment>
<proteinExistence type="predicted"/>
<organism evidence="2 3">
    <name type="scientific">Imshaugia aleurites</name>
    <dbReference type="NCBI Taxonomy" id="172621"/>
    <lineage>
        <taxon>Eukaryota</taxon>
        <taxon>Fungi</taxon>
        <taxon>Dikarya</taxon>
        <taxon>Ascomycota</taxon>
        <taxon>Pezizomycotina</taxon>
        <taxon>Lecanoromycetes</taxon>
        <taxon>OSLEUM clade</taxon>
        <taxon>Lecanoromycetidae</taxon>
        <taxon>Lecanorales</taxon>
        <taxon>Lecanorineae</taxon>
        <taxon>Parmeliaceae</taxon>
        <taxon>Imshaugia</taxon>
    </lineage>
</organism>
<keyword evidence="3" id="KW-1185">Reference proteome</keyword>
<feature type="compositionally biased region" description="Polar residues" evidence="1">
    <location>
        <begin position="203"/>
        <end position="222"/>
    </location>
</feature>
<sequence length="426" mass="47656">MSLQADIQTLRERNAQLEAQLKVEQANSSVHASRIKDLEDKVHKLQVEKLLGPAAALSIGPSDELREQLAAKDSKISDYQSMVEYDETALDEIRSYIEARLTGGPNISDDVKADIKDIRSKIKTKGAAGEQKPHEGLTPKMPVEIFDQPMGCQDEANQIFDAGEDSIDLDEEGELSAHKHETRESSSEIKAEIEEANQDRSQRPASSSPSHTPMSHQPASTSLAAETEVALHGYNLGESFLWPPRMRCAFMMKSDDRSTGPIGDPFQPMNGWAIHLEVDAGRHGRPNISLQFSINNGKKDAPLSRKRDQRTEFAITWRTGIGNDQRPMIETFEAGLLRGPDVSQQELTLLTTFTFTFKSNSIEKPELSATTRKPWKGLPMDVQHCFDVLFFQDEPRWIRVWFCVGSDPELAMNSWIKALQQAVNLS</sequence>
<feature type="compositionally biased region" description="Basic and acidic residues" evidence="1">
    <location>
        <begin position="175"/>
        <end position="202"/>
    </location>
</feature>
<dbReference type="Proteomes" id="UP000664534">
    <property type="component" value="Unassembled WGS sequence"/>
</dbReference>
<reference evidence="2" key="1">
    <citation type="submission" date="2021-03" db="EMBL/GenBank/DDBJ databases">
        <authorList>
            <person name="Tagirdzhanova G."/>
        </authorList>
    </citation>
    <scope>NUCLEOTIDE SEQUENCE</scope>
</reference>
<evidence type="ECO:0000313" key="2">
    <source>
        <dbReference type="EMBL" id="CAF9924537.1"/>
    </source>
</evidence>
<gene>
    <name evidence="2" type="ORF">IMSHALPRED_006226</name>
</gene>
<evidence type="ECO:0000256" key="1">
    <source>
        <dbReference type="SAM" id="MobiDB-lite"/>
    </source>
</evidence>
<protein>
    <submittedName>
        <fullName evidence="2">Uncharacterized protein</fullName>
    </submittedName>
</protein>